<dbReference type="Proteomes" id="UP000218606">
    <property type="component" value="Chromosome"/>
</dbReference>
<sequence>MQLIDWQDCKGAFYVDGSLRDIYIQDTTASDWDVFLDAISSKTITTFVDGEPHPLPTQASEIFERNGDTFFLLEITLGQLKMNCHFFTEEEIELDIDPSEVTSQAELDAIIEVLALLGSTLGRDVILTDENMPTSIWIVFDAIKADVHFVAD</sequence>
<dbReference type="EMBL" id="CP010767">
    <property type="protein sequence ID" value="ATG44065.1"/>
    <property type="molecule type" value="Genomic_DNA"/>
</dbReference>
<reference evidence="1 2" key="1">
    <citation type="journal article" date="2017" name="Front. Microbiol.">
        <title>Phaeobacter piscinae sp. nov., a species of the Roseobacter group and potential aquaculture probiont.</title>
        <authorList>
            <person name="Sonnenschein E.C."/>
            <person name="Phippen C.B.W."/>
            <person name="Nielsen K.F."/>
            <person name="Mateiu R.V."/>
            <person name="Melchiorsen J."/>
            <person name="Gram L."/>
            <person name="Overmann J."/>
            <person name="Freese H.M."/>
        </authorList>
    </citation>
    <scope>NUCLEOTIDE SEQUENCE [LARGE SCALE GENOMIC DNA]</scope>
    <source>
        <strain evidence="1 2">P13</strain>
    </source>
</reference>
<organism evidence="1 2">
    <name type="scientific">Phaeobacter piscinae</name>
    <dbReference type="NCBI Taxonomy" id="1580596"/>
    <lineage>
        <taxon>Bacteria</taxon>
        <taxon>Pseudomonadati</taxon>
        <taxon>Pseudomonadota</taxon>
        <taxon>Alphaproteobacteria</taxon>
        <taxon>Rhodobacterales</taxon>
        <taxon>Roseobacteraceae</taxon>
        <taxon>Phaeobacter</taxon>
    </lineage>
</organism>
<dbReference type="RefSeq" id="WP_096871808.1">
    <property type="nucleotide sequence ID" value="NZ_CP010715.1"/>
</dbReference>
<accession>A0AAN1GSB0</accession>
<dbReference type="AlphaFoldDB" id="A0AAN1GSB0"/>
<gene>
    <name evidence="1" type="ORF">PhaeoP13_02142</name>
</gene>
<proteinExistence type="predicted"/>
<evidence type="ECO:0000313" key="2">
    <source>
        <dbReference type="Proteomes" id="UP000218606"/>
    </source>
</evidence>
<protein>
    <submittedName>
        <fullName evidence="1">Uncharacterized protein</fullName>
    </submittedName>
</protein>
<name>A0AAN1GSB0_9RHOB</name>
<evidence type="ECO:0000313" key="1">
    <source>
        <dbReference type="EMBL" id="ATG44065.1"/>
    </source>
</evidence>